<feature type="region of interest" description="Disordered" evidence="1">
    <location>
        <begin position="272"/>
        <end position="297"/>
    </location>
</feature>
<organism evidence="3 4">
    <name type="scientific">Nakamurella aerolata</name>
    <dbReference type="NCBI Taxonomy" id="1656892"/>
    <lineage>
        <taxon>Bacteria</taxon>
        <taxon>Bacillati</taxon>
        <taxon>Actinomycetota</taxon>
        <taxon>Actinomycetes</taxon>
        <taxon>Nakamurellales</taxon>
        <taxon>Nakamurellaceae</taxon>
        <taxon>Nakamurella</taxon>
    </lineage>
</organism>
<feature type="domain" description="DUF4097" evidence="2">
    <location>
        <begin position="136"/>
        <end position="258"/>
    </location>
</feature>
<dbReference type="AlphaFoldDB" id="A0A849A0U2"/>
<evidence type="ECO:0000259" key="2">
    <source>
        <dbReference type="Pfam" id="PF13349"/>
    </source>
</evidence>
<evidence type="ECO:0000313" key="3">
    <source>
        <dbReference type="EMBL" id="NNG34259.1"/>
    </source>
</evidence>
<evidence type="ECO:0000313" key="4">
    <source>
        <dbReference type="Proteomes" id="UP000562984"/>
    </source>
</evidence>
<feature type="region of interest" description="Disordered" evidence="1">
    <location>
        <begin position="311"/>
        <end position="367"/>
    </location>
</feature>
<reference evidence="3 4" key="1">
    <citation type="submission" date="2020-05" db="EMBL/GenBank/DDBJ databases">
        <title>Nakamurella sp. DB0629 isolated from air conditioner.</title>
        <authorList>
            <person name="Kim D.H."/>
            <person name="Kim D.-U."/>
        </authorList>
    </citation>
    <scope>NUCLEOTIDE SEQUENCE [LARGE SCALE GENOMIC DNA]</scope>
    <source>
        <strain evidence="3 4">DB0629</strain>
    </source>
</reference>
<dbReference type="RefSeq" id="WP_171197927.1">
    <property type="nucleotide sequence ID" value="NZ_JABEND010000001.1"/>
</dbReference>
<proteinExistence type="predicted"/>
<dbReference type="Pfam" id="PF13349">
    <property type="entry name" value="DUF4097"/>
    <property type="match status" value="1"/>
</dbReference>
<dbReference type="Proteomes" id="UP000562984">
    <property type="component" value="Unassembled WGS sequence"/>
</dbReference>
<feature type="compositionally biased region" description="Low complexity" evidence="1">
    <location>
        <begin position="325"/>
        <end position="348"/>
    </location>
</feature>
<keyword evidence="4" id="KW-1185">Reference proteome</keyword>
<gene>
    <name evidence="3" type="ORF">HKD39_00690</name>
</gene>
<evidence type="ECO:0000256" key="1">
    <source>
        <dbReference type="SAM" id="MobiDB-lite"/>
    </source>
</evidence>
<comment type="caution">
    <text evidence="3">The sequence shown here is derived from an EMBL/GenBank/DDBJ whole genome shotgun (WGS) entry which is preliminary data.</text>
</comment>
<dbReference type="InterPro" id="IPR025164">
    <property type="entry name" value="Toastrack_DUF4097"/>
</dbReference>
<name>A0A849A0U2_9ACTN</name>
<dbReference type="EMBL" id="JABEND010000001">
    <property type="protein sequence ID" value="NNG34259.1"/>
    <property type="molecule type" value="Genomic_DNA"/>
</dbReference>
<protein>
    <submittedName>
        <fullName evidence="3">DUF4097 family beta strand repeat protein</fullName>
    </submittedName>
</protein>
<sequence>MKNFLTPDPIVIEVRNAAGFVTVDLTDDVTTSTVEVLRLPSGVGLLDDLVAAFRRSDADTGAAPVAVTDEVRIDLRVTEQGNVLIVDTEPDAAEFGGPVGRWGSTPAYGVRIVAPRNSGLRAQTRSADLTITGVADRLDVRSASGEVVADTVRRASLVQTASGDIRLSMLGADAEVRTASGGIVVERVAGSLSVHSTSGNVRVEEPSGDVFVRSVSGDVRILDAVDGSVQATAVSGDVEIGVHRGSLARINLSTVTGSTINDFDVVDDPTDLDAFDTDDRGAADDPSGPGDSARLADRTADFTVDLDKARLGGTPAAAGETKLPDANSDSGSDSDAGSGSGSHSATAARSDDATGRQAGPGGRLEITCRTTSGDIRLRRAAAVAV</sequence>
<accession>A0A849A0U2</accession>